<dbReference type="Pfam" id="PF02311">
    <property type="entry name" value="AraC_binding"/>
    <property type="match status" value="1"/>
</dbReference>
<protein>
    <submittedName>
        <fullName evidence="5">Helix-turn-helix domain-containing protein</fullName>
    </submittedName>
</protein>
<dbReference type="InterPro" id="IPR037923">
    <property type="entry name" value="HTH-like"/>
</dbReference>
<name>A0ABX8W7V7_9LACO</name>
<dbReference type="Gene3D" id="2.60.120.10">
    <property type="entry name" value="Jelly Rolls"/>
    <property type="match status" value="1"/>
</dbReference>
<dbReference type="PANTHER" id="PTHR43280:SF28">
    <property type="entry name" value="HTH-TYPE TRANSCRIPTIONAL ACTIVATOR RHAS"/>
    <property type="match status" value="1"/>
</dbReference>
<dbReference type="PROSITE" id="PS01124">
    <property type="entry name" value="HTH_ARAC_FAMILY_2"/>
    <property type="match status" value="1"/>
</dbReference>
<dbReference type="InterPro" id="IPR018060">
    <property type="entry name" value="HTH_AraC"/>
</dbReference>
<keyword evidence="6" id="KW-1185">Reference proteome</keyword>
<dbReference type="InterPro" id="IPR003313">
    <property type="entry name" value="AraC-bd"/>
</dbReference>
<dbReference type="SUPFAM" id="SSF51215">
    <property type="entry name" value="Regulatory protein AraC"/>
    <property type="match status" value="1"/>
</dbReference>
<organism evidence="5 6">
    <name type="scientific">Lactobacillus panisapium</name>
    <dbReference type="NCBI Taxonomy" id="2012495"/>
    <lineage>
        <taxon>Bacteria</taxon>
        <taxon>Bacillati</taxon>
        <taxon>Bacillota</taxon>
        <taxon>Bacilli</taxon>
        <taxon>Lactobacillales</taxon>
        <taxon>Lactobacillaceae</taxon>
        <taxon>Lactobacillus</taxon>
    </lineage>
</organism>
<keyword evidence="2" id="KW-0238">DNA-binding</keyword>
<dbReference type="EMBL" id="CP048268">
    <property type="protein sequence ID" value="QYN52931.1"/>
    <property type="molecule type" value="Genomic_DNA"/>
</dbReference>
<dbReference type="SMART" id="SM00342">
    <property type="entry name" value="HTH_ARAC"/>
    <property type="match status" value="1"/>
</dbReference>
<dbReference type="Proteomes" id="UP000826550">
    <property type="component" value="Chromosome"/>
</dbReference>
<keyword evidence="1" id="KW-0805">Transcription regulation</keyword>
<dbReference type="InterPro" id="IPR014710">
    <property type="entry name" value="RmlC-like_jellyroll"/>
</dbReference>
<dbReference type="InterPro" id="IPR009057">
    <property type="entry name" value="Homeodomain-like_sf"/>
</dbReference>
<evidence type="ECO:0000313" key="5">
    <source>
        <dbReference type="EMBL" id="QYN52931.1"/>
    </source>
</evidence>
<evidence type="ECO:0000259" key="4">
    <source>
        <dbReference type="PROSITE" id="PS01124"/>
    </source>
</evidence>
<evidence type="ECO:0000256" key="2">
    <source>
        <dbReference type="ARBA" id="ARBA00023125"/>
    </source>
</evidence>
<dbReference type="PANTHER" id="PTHR43280">
    <property type="entry name" value="ARAC-FAMILY TRANSCRIPTIONAL REGULATOR"/>
    <property type="match status" value="1"/>
</dbReference>
<feature type="domain" description="HTH araC/xylS-type" evidence="4">
    <location>
        <begin position="222"/>
        <end position="323"/>
    </location>
</feature>
<dbReference type="Gene3D" id="1.10.10.60">
    <property type="entry name" value="Homeodomain-like"/>
    <property type="match status" value="2"/>
</dbReference>
<proteinExistence type="predicted"/>
<gene>
    <name evidence="5" type="ORF">GYM71_05655</name>
</gene>
<keyword evidence="3" id="KW-0804">Transcription</keyword>
<dbReference type="Pfam" id="PF12833">
    <property type="entry name" value="HTH_18"/>
    <property type="match status" value="1"/>
</dbReference>
<reference evidence="5 6" key="1">
    <citation type="submission" date="2020-01" db="EMBL/GenBank/DDBJ databases">
        <title>Vast differences in strain-level diversity in the gut microbiota of two closely related honey bee species.</title>
        <authorList>
            <person name="Ellegaard K.M."/>
            <person name="Suenami S."/>
            <person name="Miyazaki R."/>
            <person name="Engel P."/>
        </authorList>
    </citation>
    <scope>NUCLEOTIDE SEQUENCE [LARGE SCALE GENOMIC DNA]</scope>
    <source>
        <strain evidence="5 6">ESL0416</strain>
    </source>
</reference>
<evidence type="ECO:0000256" key="3">
    <source>
        <dbReference type="ARBA" id="ARBA00023163"/>
    </source>
</evidence>
<dbReference type="SUPFAM" id="SSF46689">
    <property type="entry name" value="Homeodomain-like"/>
    <property type="match status" value="1"/>
</dbReference>
<dbReference type="RefSeq" id="WP_220219757.1">
    <property type="nucleotide sequence ID" value="NZ_CP048268.1"/>
</dbReference>
<sequence>MDSTILAEFYKLSDIEKKQLQDQQFHSDFDTKSILKKKSVYKIPVFTEDFFKNQNIYISKHNRFAAYPTHTHTFLEMNYMLAGHAIEHIGKRDIQLNQGNILILDVGTTHSIEALSANDIMINIIFRNNIEFSLSSIQKLGQYNSILYKFLPADDHLNKYLIYQSYHTKGPVQVIADAIIEEYFHPQKFSKMLIDSYLRSFLILLSRNTNLYSDDTIQKQIPNLVLYMLKEITKNPKDCNLNKLAEESSYNRAYLGSLFKKSTGLSFSEALTDQRLLDAYNMLISTKMPISEITEQVGISNKTFFYNKFKKKFHELPNDVRAEFK</sequence>
<evidence type="ECO:0000256" key="1">
    <source>
        <dbReference type="ARBA" id="ARBA00023015"/>
    </source>
</evidence>
<evidence type="ECO:0000313" key="6">
    <source>
        <dbReference type="Proteomes" id="UP000826550"/>
    </source>
</evidence>
<accession>A0ABX8W7V7</accession>